<name>A0A4S2EZZ4_9ACTN</name>
<dbReference type="Pfam" id="PF17854">
    <property type="entry name" value="FtsK_alpha"/>
    <property type="match status" value="1"/>
</dbReference>
<keyword evidence="8" id="KW-0472">Membrane</keyword>
<feature type="transmembrane region" description="Helical" evidence="8">
    <location>
        <begin position="100"/>
        <end position="124"/>
    </location>
</feature>
<evidence type="ECO:0000256" key="3">
    <source>
        <dbReference type="ARBA" id="ARBA00022840"/>
    </source>
</evidence>
<dbReference type="CDD" id="cd01127">
    <property type="entry name" value="TrwB_TraG_TraD_VirD4"/>
    <property type="match status" value="1"/>
</dbReference>
<feature type="region of interest" description="Disordered" evidence="7">
    <location>
        <begin position="1"/>
        <end position="25"/>
    </location>
</feature>
<reference evidence="10 11" key="1">
    <citation type="submission" date="2019-04" db="EMBL/GenBank/DDBJ databases">
        <title>Microbes associate with the intestines of laboratory mice.</title>
        <authorList>
            <person name="Navarre W."/>
            <person name="Wong E."/>
            <person name="Huang K."/>
            <person name="Tropini C."/>
            <person name="Ng K."/>
            <person name="Yu B."/>
        </authorList>
    </citation>
    <scope>NUCLEOTIDE SEQUENCE [LARGE SCALE GENOMIC DNA]</scope>
    <source>
        <strain evidence="10 11">NM07_P-09</strain>
    </source>
</reference>
<organism evidence="10 11">
    <name type="scientific">Muricaecibacterium torontonense</name>
    <dbReference type="NCBI Taxonomy" id="3032871"/>
    <lineage>
        <taxon>Bacteria</taxon>
        <taxon>Bacillati</taxon>
        <taxon>Actinomycetota</taxon>
        <taxon>Coriobacteriia</taxon>
        <taxon>Coriobacteriales</taxon>
        <taxon>Atopobiaceae</taxon>
        <taxon>Muricaecibacterium</taxon>
    </lineage>
</organism>
<evidence type="ECO:0000256" key="1">
    <source>
        <dbReference type="ARBA" id="ARBA00006474"/>
    </source>
</evidence>
<keyword evidence="8" id="KW-1133">Transmembrane helix</keyword>
<evidence type="ECO:0000256" key="8">
    <source>
        <dbReference type="SAM" id="Phobius"/>
    </source>
</evidence>
<dbReference type="InterPro" id="IPR036390">
    <property type="entry name" value="WH_DNA-bd_sf"/>
</dbReference>
<dbReference type="Proteomes" id="UP000310263">
    <property type="component" value="Unassembled WGS sequence"/>
</dbReference>
<keyword evidence="4" id="KW-0238">DNA-binding</keyword>
<dbReference type="AlphaFoldDB" id="A0A4S2EZZ4"/>
<gene>
    <name evidence="10" type="ORF">E5334_05745</name>
</gene>
<dbReference type="RefSeq" id="WP_136012639.1">
    <property type="nucleotide sequence ID" value="NZ_SRYE01000003.1"/>
</dbReference>
<accession>A0A4S2EZZ4</accession>
<feature type="region of interest" description="Disordered" evidence="7">
    <location>
        <begin position="238"/>
        <end position="284"/>
    </location>
</feature>
<dbReference type="OrthoDB" id="9807790at2"/>
<dbReference type="InterPro" id="IPR036388">
    <property type="entry name" value="WH-like_DNA-bd_sf"/>
</dbReference>
<dbReference type="GO" id="GO:0003677">
    <property type="term" value="F:DNA binding"/>
    <property type="evidence" value="ECO:0007669"/>
    <property type="project" value="UniProtKB-KW"/>
</dbReference>
<dbReference type="InterPro" id="IPR027417">
    <property type="entry name" value="P-loop_NTPase"/>
</dbReference>
<feature type="domain" description="FtsK" evidence="9">
    <location>
        <begin position="549"/>
        <end position="747"/>
    </location>
</feature>
<keyword evidence="8" id="KW-0812">Transmembrane</keyword>
<evidence type="ECO:0000256" key="5">
    <source>
        <dbReference type="ARBA" id="ARBA00024986"/>
    </source>
</evidence>
<dbReference type="InterPro" id="IPR002543">
    <property type="entry name" value="FtsK_dom"/>
</dbReference>
<evidence type="ECO:0000313" key="10">
    <source>
        <dbReference type="EMBL" id="TGY62168.1"/>
    </source>
</evidence>
<evidence type="ECO:0000259" key="9">
    <source>
        <dbReference type="PROSITE" id="PS50901"/>
    </source>
</evidence>
<evidence type="ECO:0000256" key="2">
    <source>
        <dbReference type="ARBA" id="ARBA00022741"/>
    </source>
</evidence>
<feature type="transmembrane region" description="Helical" evidence="8">
    <location>
        <begin position="164"/>
        <end position="190"/>
    </location>
</feature>
<keyword evidence="2 6" id="KW-0547">Nucleotide-binding</keyword>
<feature type="binding site" evidence="6">
    <location>
        <begin position="566"/>
        <end position="573"/>
    </location>
    <ligand>
        <name>ATP</name>
        <dbReference type="ChEBI" id="CHEBI:30616"/>
    </ligand>
</feature>
<proteinExistence type="inferred from homology"/>
<dbReference type="Pfam" id="PF09397">
    <property type="entry name" value="FtsK_gamma"/>
    <property type="match status" value="1"/>
</dbReference>
<feature type="region of interest" description="Disordered" evidence="7">
    <location>
        <begin position="298"/>
        <end position="440"/>
    </location>
</feature>
<dbReference type="Pfam" id="PF01580">
    <property type="entry name" value="FtsK_SpoIIIE"/>
    <property type="match status" value="1"/>
</dbReference>
<dbReference type="Gene3D" id="1.10.10.10">
    <property type="entry name" value="Winged helix-like DNA-binding domain superfamily/Winged helix DNA-binding domain"/>
    <property type="match status" value="1"/>
</dbReference>
<evidence type="ECO:0000256" key="6">
    <source>
        <dbReference type="PROSITE-ProRule" id="PRU00289"/>
    </source>
</evidence>
<evidence type="ECO:0000256" key="7">
    <source>
        <dbReference type="SAM" id="MobiDB-lite"/>
    </source>
</evidence>
<dbReference type="EMBL" id="SRYE01000003">
    <property type="protein sequence ID" value="TGY62168.1"/>
    <property type="molecule type" value="Genomic_DNA"/>
</dbReference>
<dbReference type="PANTHER" id="PTHR22683:SF41">
    <property type="entry name" value="DNA TRANSLOCASE FTSK"/>
    <property type="match status" value="1"/>
</dbReference>
<feature type="transmembrane region" description="Helical" evidence="8">
    <location>
        <begin position="136"/>
        <end position="158"/>
    </location>
</feature>
<dbReference type="SUPFAM" id="SSF46785">
    <property type="entry name" value="Winged helix' DNA-binding domain"/>
    <property type="match status" value="1"/>
</dbReference>
<feature type="compositionally biased region" description="Basic residues" evidence="7">
    <location>
        <begin position="311"/>
        <end position="321"/>
    </location>
</feature>
<evidence type="ECO:0000256" key="4">
    <source>
        <dbReference type="ARBA" id="ARBA00023125"/>
    </source>
</evidence>
<comment type="function">
    <text evidence="5">Essential cell division protein that coordinates cell division and chromosome segregation. The N-terminus is involved in assembly of the cell-division machinery. The C-terminus functions as a DNA motor that moves dsDNA in an ATP-dependent manner towards the dif recombination site, which is located within the replication terminus region. Required for activation of the Xer recombinase, allowing activation of chromosome unlinking by recombination.</text>
</comment>
<sequence>MPSQRKSNAPKRKAPTNTHNQKPAAHQAVVAPSAWHDIAGVALVVLAVALLVALMSPSDALVAQAFRTGLVMGFGAGAPLVPCALLLYAITYFVPQDGPFSLRIALGLTLIVAALLAMLSVLATPDGLASANADMVFTDAIAQTSGGWLGGAVAWVLLTLLGRTISLIVLVGLMIAGIVICGFSISGLVAKIRNASSAAHEHLAERASERATSRAQARAARAAAGEGTAVLAANPTTALPRRGRSKSGEPATTFLGNRKTSVLRRGDKAQKPYQHPRMAADEVPGALHDTVEDLEGQTVTAPLPVTPASHDKKRPQRRRRAKAQEAQDALVEDGDLLGNEEAPDARDVDQWDSPDTPQLDLTAPWEEAPATQKPKNAAESAGLSAEKPTAPSGGISKAAMAKAPAKPKRPGEDSAHYELPPLSLLDTSKDNSVTASSEEELQATADRLQAKLIEFGSTSQVVGWVAGPIVTTFKIQMGEGERVSKIMNLEDDIALSLAAKSVRIFVIPGSTYLGIEIPNSKRRNVYLGDVVPFAKGGALEFAIGRDSEGKPVVADLAKMPHLLIAGTTGSGKSVMINTIIMSMLMRATPDQLRLIMVDPKRVEFTFYEGLPHLYVPVVTEPKQAASALQWATTEMERRLKIFAKAGVRNIAGYNKKVKSGALGDDEGISPDPMPYLVVVVDELSDLMMVSGKEVEASIVRIAQLARAAGIHLVLATQRPTTDVVTGLIKANIESRIALTVAQKNDSRIILDEKGADRLLGNGDMLFKSGGLKPRRILGCYVSDDEVENVVSYWADQGEPDYHEEVLSAVAPAELEGSSEASDLDEEDDPLVWEAAQIVVDSQLGSTSTLQRRLKVGYARAGRIMDMLEHKGIVGPPNGSKPRDVLLQPEGLEELRQAEALYREV</sequence>
<dbReference type="Gene3D" id="3.30.980.40">
    <property type="match status" value="1"/>
</dbReference>
<protein>
    <submittedName>
        <fullName evidence="10">DNA translocase FtsK</fullName>
    </submittedName>
</protein>
<dbReference type="SUPFAM" id="SSF52540">
    <property type="entry name" value="P-loop containing nucleoside triphosphate hydrolases"/>
    <property type="match status" value="1"/>
</dbReference>
<evidence type="ECO:0000313" key="11">
    <source>
        <dbReference type="Proteomes" id="UP000310263"/>
    </source>
</evidence>
<dbReference type="InterPro" id="IPR050206">
    <property type="entry name" value="FtsK/SpoIIIE/SftA"/>
</dbReference>
<feature type="transmembrane region" description="Helical" evidence="8">
    <location>
        <begin position="69"/>
        <end position="94"/>
    </location>
</feature>
<keyword evidence="11" id="KW-1185">Reference proteome</keyword>
<dbReference type="InterPro" id="IPR018541">
    <property type="entry name" value="Ftsk_gamma"/>
</dbReference>
<dbReference type="PROSITE" id="PS50901">
    <property type="entry name" value="FTSK"/>
    <property type="match status" value="1"/>
</dbReference>
<dbReference type="InterPro" id="IPR041027">
    <property type="entry name" value="FtsK_alpha"/>
</dbReference>
<keyword evidence="3 6" id="KW-0067">ATP-binding</keyword>
<dbReference type="Gene3D" id="3.40.50.300">
    <property type="entry name" value="P-loop containing nucleotide triphosphate hydrolases"/>
    <property type="match status" value="1"/>
</dbReference>
<comment type="similarity">
    <text evidence="1">Belongs to the FtsK/SpoIIIE/SftA family.</text>
</comment>
<comment type="caution">
    <text evidence="10">The sequence shown here is derived from an EMBL/GenBank/DDBJ whole genome shotgun (WGS) entry which is preliminary data.</text>
</comment>
<dbReference type="SMART" id="SM00843">
    <property type="entry name" value="Ftsk_gamma"/>
    <property type="match status" value="1"/>
</dbReference>
<dbReference type="PANTHER" id="PTHR22683">
    <property type="entry name" value="SPORULATION PROTEIN RELATED"/>
    <property type="match status" value="1"/>
</dbReference>
<dbReference type="GO" id="GO:0005524">
    <property type="term" value="F:ATP binding"/>
    <property type="evidence" value="ECO:0007669"/>
    <property type="project" value="UniProtKB-UniRule"/>
</dbReference>
<feature type="transmembrane region" description="Helical" evidence="8">
    <location>
        <begin position="38"/>
        <end position="57"/>
    </location>
</feature>